<reference evidence="2 3" key="1">
    <citation type="submission" date="2021-04" db="EMBL/GenBank/DDBJ databases">
        <title>Draft genome sequence of Paenibacillus cisolokensis, LC2-13A.</title>
        <authorList>
            <person name="Uke A."/>
            <person name="Chhe C."/>
            <person name="Baramee S."/>
            <person name="Kosugi A."/>
        </authorList>
    </citation>
    <scope>NUCLEOTIDE SEQUENCE [LARGE SCALE GENOMIC DNA]</scope>
    <source>
        <strain evidence="2 3">LC2-13A</strain>
    </source>
</reference>
<organism evidence="2 3">
    <name type="scientific">Paenibacillus cisolokensis</name>
    <dbReference type="NCBI Taxonomy" id="1658519"/>
    <lineage>
        <taxon>Bacteria</taxon>
        <taxon>Bacillati</taxon>
        <taxon>Bacillota</taxon>
        <taxon>Bacilli</taxon>
        <taxon>Bacillales</taxon>
        <taxon>Paenibacillaceae</taxon>
        <taxon>Paenibacillus</taxon>
    </lineage>
</organism>
<dbReference type="EMBL" id="BOVJ01000068">
    <property type="protein sequence ID" value="GIQ63714.1"/>
    <property type="molecule type" value="Genomic_DNA"/>
</dbReference>
<comment type="caution">
    <text evidence="2">The sequence shown here is derived from an EMBL/GenBank/DDBJ whole genome shotgun (WGS) entry which is preliminary data.</text>
</comment>
<sequence length="137" mass="15328">MTITIDFSEFERNLTGAVDKAKRGAERGMNDAMDDLLRRSRDLAPLRKGTLRQTSWSEVETQGDSVIGEVYYSAVEDGKGGRFNYALKLHEMGEYKIRRHPAHSRNISSGRLKSVPTSTNAGSRTKYGRSWASTCLP</sequence>
<evidence type="ECO:0000256" key="1">
    <source>
        <dbReference type="SAM" id="MobiDB-lite"/>
    </source>
</evidence>
<feature type="compositionally biased region" description="Polar residues" evidence="1">
    <location>
        <begin position="105"/>
        <end position="123"/>
    </location>
</feature>
<proteinExistence type="predicted"/>
<accession>A0ABQ4N674</accession>
<evidence type="ECO:0008006" key="4">
    <source>
        <dbReference type="Google" id="ProtNLM"/>
    </source>
</evidence>
<protein>
    <recommendedName>
        <fullName evidence="4">HK97 gp10 family phage protein</fullName>
    </recommendedName>
</protein>
<evidence type="ECO:0000313" key="2">
    <source>
        <dbReference type="EMBL" id="GIQ63714.1"/>
    </source>
</evidence>
<dbReference type="Proteomes" id="UP000680304">
    <property type="component" value="Unassembled WGS sequence"/>
</dbReference>
<keyword evidence="3" id="KW-1185">Reference proteome</keyword>
<name>A0ABQ4N674_9BACL</name>
<evidence type="ECO:0000313" key="3">
    <source>
        <dbReference type="Proteomes" id="UP000680304"/>
    </source>
</evidence>
<gene>
    <name evidence="2" type="ORF">PACILC2_22820</name>
</gene>
<feature type="region of interest" description="Disordered" evidence="1">
    <location>
        <begin position="100"/>
        <end position="137"/>
    </location>
</feature>